<feature type="compositionally biased region" description="Low complexity" evidence="1">
    <location>
        <begin position="696"/>
        <end position="721"/>
    </location>
</feature>
<evidence type="ECO:0008006" key="4">
    <source>
        <dbReference type="Google" id="ProtNLM"/>
    </source>
</evidence>
<reference evidence="3" key="1">
    <citation type="journal article" date="2015" name="PLoS Genet.">
        <title>The dynamic genome and transcriptome of the human fungal pathogen Blastomyces and close relative Emmonsia.</title>
        <authorList>
            <person name="Munoz J.F."/>
            <person name="Gauthier G.M."/>
            <person name="Desjardins C.A."/>
            <person name="Gallo J.E."/>
            <person name="Holder J."/>
            <person name="Sullivan T.D."/>
            <person name="Marty A.J."/>
            <person name="Carmen J.C."/>
            <person name="Chen Z."/>
            <person name="Ding L."/>
            <person name="Gujja S."/>
            <person name="Magrini V."/>
            <person name="Misas E."/>
            <person name="Mitreva M."/>
            <person name="Priest M."/>
            <person name="Saif S."/>
            <person name="Whiston E.A."/>
            <person name="Young S."/>
            <person name="Zeng Q."/>
            <person name="Goldman W.E."/>
            <person name="Mardis E.R."/>
            <person name="Taylor J.W."/>
            <person name="McEwen J.G."/>
            <person name="Clay O.K."/>
            <person name="Klein B.S."/>
            <person name="Cuomo C.A."/>
        </authorList>
    </citation>
    <scope>NUCLEOTIDE SEQUENCE [LARGE SCALE GENOMIC DNA]</scope>
    <source>
        <strain evidence="3">UAMH 3008</strain>
    </source>
</reference>
<feature type="region of interest" description="Disordered" evidence="1">
    <location>
        <begin position="523"/>
        <end position="545"/>
    </location>
</feature>
<dbReference type="VEuPathDB" id="FungiDB:EMCG_02985"/>
<accession>A0A0G2HWF2</accession>
<feature type="region of interest" description="Disordered" evidence="1">
    <location>
        <begin position="696"/>
        <end position="755"/>
    </location>
</feature>
<evidence type="ECO:0000313" key="3">
    <source>
        <dbReference type="Proteomes" id="UP000034164"/>
    </source>
</evidence>
<dbReference type="Proteomes" id="UP000034164">
    <property type="component" value="Unassembled WGS sequence"/>
</dbReference>
<comment type="caution">
    <text evidence="2">The sequence shown here is derived from an EMBL/GenBank/DDBJ whole genome shotgun (WGS) entry which is preliminary data.</text>
</comment>
<dbReference type="AlphaFoldDB" id="A0A0G2HWF2"/>
<sequence length="825" mass="90647">MNVIASRPSASTGMTYNGDPYRGMVPSRQASPDYPTPVQPKSPSSQTSSIQYARNNNYPNANAPGIYSPTAAVSSGSFIFRSFKPANSGPREQLPFSRPLPQEAYDCILSHLKYSHLASNCEGCLTCYMRDLYSLALTSRAWEKAVRGKLYNKIYIQGNDSPAQLKKYKWKRGSRLRLLRRSLRERKLLANAVFELRVPDLETATGGNGKQSITAQEYRDLVASVVMVCPNLERLVGLSLPYNHEFDRLTHALSTRKKLKEHAWIIGENSEIIERSNKQTSELLDNGQVFQFLNYQASWSNLETLMLHSLDSRGVVGHGVFLRMFNFLLSIRHLTICGFHADDFTDRTLLFLPQLISLRLENLPGLTENGLAHYSTRPEARALESLTLIELNISSLLIISKILASLRKLERFSIVQTQTVPTLSDEGMVFQPLLASSVLKQLHWDVACPDTNGSLNDFQYFPPLSSLSKSNTANSHLAQSILNSGFPCLESLRAPHDMDPLGALQAVCRPTRNGQIMVPADRYSLPRSSHGSIPRRPLALPGGNNLTSARIRGQTLIDKAAKSNEMGIKFVVSDHSRAFKLPDPLTLSDSTPEPGLDDRYDILGPLKNKGFFPSLEQESHGITVHEFTLPLCIGRVCTPSSTTVAAPPPRFILTPDIPGSDADGGLISWRHFLSSNQTLAYLAAVGVTAAASSLSPIDRTNTSSSMNDDTTTLSSSPSTSLFGAWGNGGSTGNYNSNHKPSQPLSPRTTAPLSPTMQMGNSQTVTSVGAGPGAWTGQPFWAVREPCDGSWNRGHKLGKDWGSHVERERPLANNLSADIVRLEQLF</sequence>
<feature type="compositionally biased region" description="Polar residues" evidence="1">
    <location>
        <begin position="41"/>
        <end position="51"/>
    </location>
</feature>
<protein>
    <recommendedName>
        <fullName evidence="4">F-box domain-containing protein</fullName>
    </recommendedName>
</protein>
<organism evidence="2 3">
    <name type="scientific">[Emmonsia] crescens</name>
    <dbReference type="NCBI Taxonomy" id="73230"/>
    <lineage>
        <taxon>Eukaryota</taxon>
        <taxon>Fungi</taxon>
        <taxon>Dikarya</taxon>
        <taxon>Ascomycota</taxon>
        <taxon>Pezizomycotina</taxon>
        <taxon>Eurotiomycetes</taxon>
        <taxon>Eurotiomycetidae</taxon>
        <taxon>Onygenales</taxon>
        <taxon>Ajellomycetaceae</taxon>
        <taxon>Emergomyces</taxon>
    </lineage>
</organism>
<evidence type="ECO:0000313" key="2">
    <source>
        <dbReference type="EMBL" id="KKZ62577.1"/>
    </source>
</evidence>
<dbReference type="OrthoDB" id="3210378at2759"/>
<name>A0A0G2HWF2_9EURO</name>
<dbReference type="EMBL" id="LCZI01001061">
    <property type="protein sequence ID" value="KKZ62577.1"/>
    <property type="molecule type" value="Genomic_DNA"/>
</dbReference>
<proteinExistence type="predicted"/>
<evidence type="ECO:0000256" key="1">
    <source>
        <dbReference type="SAM" id="MobiDB-lite"/>
    </source>
</evidence>
<feature type="region of interest" description="Disordered" evidence="1">
    <location>
        <begin position="1"/>
        <end position="55"/>
    </location>
</feature>
<gene>
    <name evidence="2" type="ORF">EMCG_02985</name>
</gene>
<feature type="compositionally biased region" description="Polar residues" evidence="1">
    <location>
        <begin position="738"/>
        <end position="755"/>
    </location>
</feature>